<sequence length="168" mass="19452">MLTLLARFLKALNSETGAWALAFAFVLGMIMGFTPLFRVHNLAILLIALLFRINLSGFLVSWMICSGIAYLLDPWFHSIGSAVLQAESWQPVWQAMYESAWWRVLQYHHSITMGSIIVSLCFAPFLAIISYFLVTQYRLRIQRWFLKLRLVQALRANKFWAIYSDLRG</sequence>
<gene>
    <name evidence="3" type="ORF">CWE22_10330</name>
</gene>
<feature type="transmembrane region" description="Helical" evidence="1">
    <location>
        <begin position="111"/>
        <end position="134"/>
    </location>
</feature>
<evidence type="ECO:0000256" key="1">
    <source>
        <dbReference type="SAM" id="Phobius"/>
    </source>
</evidence>
<dbReference type="AlphaFoldDB" id="A0A7Z7ESP1"/>
<proteinExistence type="predicted"/>
<comment type="caution">
    <text evidence="3">The sequence shown here is derived from an EMBL/GenBank/DDBJ whole genome shotgun (WGS) entry which is preliminary data.</text>
</comment>
<keyword evidence="1" id="KW-0472">Membrane</keyword>
<evidence type="ECO:0000313" key="3">
    <source>
        <dbReference type="EMBL" id="RUO39148.1"/>
    </source>
</evidence>
<name>A0A7Z7ESP1_9GAMM</name>
<feature type="transmembrane region" description="Helical" evidence="1">
    <location>
        <begin position="17"/>
        <end position="37"/>
    </location>
</feature>
<feature type="domain" description="DUF2062" evidence="2">
    <location>
        <begin position="11"/>
        <end position="137"/>
    </location>
</feature>
<evidence type="ECO:0000313" key="4">
    <source>
        <dbReference type="Proteomes" id="UP000287766"/>
    </source>
</evidence>
<dbReference type="InterPro" id="IPR019935">
    <property type="entry name" value="CHP03546"/>
</dbReference>
<dbReference type="NCBIfam" id="TIGR03546">
    <property type="entry name" value="TIGR03546 family protein"/>
    <property type="match status" value="1"/>
</dbReference>
<organism evidence="3 4">
    <name type="scientific">Pseudidiomarina aestuarii</name>
    <dbReference type="NCBI Taxonomy" id="624146"/>
    <lineage>
        <taxon>Bacteria</taxon>
        <taxon>Pseudomonadati</taxon>
        <taxon>Pseudomonadota</taxon>
        <taxon>Gammaproteobacteria</taxon>
        <taxon>Alteromonadales</taxon>
        <taxon>Idiomarinaceae</taxon>
        <taxon>Pseudidiomarina</taxon>
    </lineage>
</organism>
<feature type="transmembrane region" description="Helical" evidence="1">
    <location>
        <begin position="49"/>
        <end position="72"/>
    </location>
</feature>
<reference evidence="4" key="1">
    <citation type="journal article" date="2018" name="Front. Microbiol.">
        <title>Genome-Based Analysis Reveals the Taxonomy and Diversity of the Family Idiomarinaceae.</title>
        <authorList>
            <person name="Liu Y."/>
            <person name="Lai Q."/>
            <person name="Shao Z."/>
        </authorList>
    </citation>
    <scope>NUCLEOTIDE SEQUENCE [LARGE SCALE GENOMIC DNA]</scope>
    <source>
        <strain evidence="4">KYW314</strain>
    </source>
</reference>
<evidence type="ECO:0000259" key="2">
    <source>
        <dbReference type="Pfam" id="PF09835"/>
    </source>
</evidence>
<dbReference type="RefSeq" id="WP_169931415.1">
    <property type="nucleotide sequence ID" value="NZ_PIPR01000003.1"/>
</dbReference>
<accession>A0A7Z7ESP1</accession>
<keyword evidence="1" id="KW-1133">Transmembrane helix</keyword>
<dbReference type="Pfam" id="PF09835">
    <property type="entry name" value="DUF2062"/>
    <property type="match status" value="1"/>
</dbReference>
<dbReference type="EMBL" id="PIPR01000003">
    <property type="protein sequence ID" value="RUO39148.1"/>
    <property type="molecule type" value="Genomic_DNA"/>
</dbReference>
<dbReference type="InterPro" id="IPR018639">
    <property type="entry name" value="DUF2062"/>
</dbReference>
<protein>
    <submittedName>
        <fullName evidence="3">DUF2062 domain-containing protein</fullName>
    </submittedName>
</protein>
<keyword evidence="4" id="KW-1185">Reference proteome</keyword>
<dbReference type="Proteomes" id="UP000287766">
    <property type="component" value="Unassembled WGS sequence"/>
</dbReference>
<keyword evidence="1" id="KW-0812">Transmembrane</keyword>